<name>A0A917NJP1_9BACL</name>
<evidence type="ECO:0000259" key="1">
    <source>
        <dbReference type="Pfam" id="PF01408"/>
    </source>
</evidence>
<dbReference type="Pfam" id="PF01408">
    <property type="entry name" value="GFO_IDH_MocA"/>
    <property type="match status" value="1"/>
</dbReference>
<feature type="domain" description="Gfo/Idh/MocA-like oxidoreductase N-terminal" evidence="1">
    <location>
        <begin position="4"/>
        <end position="123"/>
    </location>
</feature>
<accession>A0A917NJP1</accession>
<keyword evidence="4" id="KW-1185">Reference proteome</keyword>
<dbReference type="Proteomes" id="UP000637695">
    <property type="component" value="Unassembled WGS sequence"/>
</dbReference>
<dbReference type="SUPFAM" id="SSF55347">
    <property type="entry name" value="Glyceraldehyde-3-phosphate dehydrogenase-like, C-terminal domain"/>
    <property type="match status" value="1"/>
</dbReference>
<gene>
    <name evidence="3" type="ORF">GCM10010885_14390</name>
</gene>
<reference evidence="3" key="2">
    <citation type="submission" date="2020-09" db="EMBL/GenBank/DDBJ databases">
        <authorList>
            <person name="Sun Q."/>
            <person name="Ohkuma M."/>
        </authorList>
    </citation>
    <scope>NUCLEOTIDE SEQUENCE</scope>
    <source>
        <strain evidence="3">JCM 18487</strain>
    </source>
</reference>
<dbReference type="PANTHER" id="PTHR43377:SF1">
    <property type="entry name" value="BILIVERDIN REDUCTASE A"/>
    <property type="match status" value="1"/>
</dbReference>
<dbReference type="RefSeq" id="WP_229776597.1">
    <property type="nucleotide sequence ID" value="NZ_BMOY01000019.1"/>
</dbReference>
<evidence type="ECO:0000313" key="3">
    <source>
        <dbReference type="EMBL" id="GGJ06357.1"/>
    </source>
</evidence>
<feature type="domain" description="GFO/IDH/MocA-like oxidoreductase" evidence="2">
    <location>
        <begin position="131"/>
        <end position="248"/>
    </location>
</feature>
<dbReference type="InterPro" id="IPR000683">
    <property type="entry name" value="Gfo/Idh/MocA-like_OxRdtase_N"/>
</dbReference>
<organism evidence="3 4">
    <name type="scientific">Alicyclobacillus cellulosilyticus</name>
    <dbReference type="NCBI Taxonomy" id="1003997"/>
    <lineage>
        <taxon>Bacteria</taxon>
        <taxon>Bacillati</taxon>
        <taxon>Bacillota</taxon>
        <taxon>Bacilli</taxon>
        <taxon>Bacillales</taxon>
        <taxon>Alicyclobacillaceae</taxon>
        <taxon>Alicyclobacillus</taxon>
    </lineage>
</organism>
<dbReference type="InterPro" id="IPR051450">
    <property type="entry name" value="Gfo/Idh/MocA_Oxidoreductases"/>
</dbReference>
<evidence type="ECO:0000313" key="4">
    <source>
        <dbReference type="Proteomes" id="UP000637695"/>
    </source>
</evidence>
<dbReference type="GO" id="GO:0000166">
    <property type="term" value="F:nucleotide binding"/>
    <property type="evidence" value="ECO:0007669"/>
    <property type="project" value="InterPro"/>
</dbReference>
<comment type="caution">
    <text evidence="3">The sequence shown here is derived from an EMBL/GenBank/DDBJ whole genome shotgun (WGS) entry which is preliminary data.</text>
</comment>
<dbReference type="InterPro" id="IPR036291">
    <property type="entry name" value="NAD(P)-bd_dom_sf"/>
</dbReference>
<sequence>MPNIHVLLVGAGTMGRVHAAAYAKLPDVSLVGIVDSDREAAEALARVHGVPATYSDLTTALHDVACDVVDLCVPTHLHSTYAVAAAERGKHVICEKPIARTLDQARAMLDACRTYGVQLLVGHVVRFFPNFVRAKALMESGRIGQVAVARMFRGGQFPRGWDDWYRDVDRSGGVMLDLMIHDFDFLRWTFGPVARVYAKSVHDAAAPLAYALCTLRFQSGVIAHVEGSWAHEGFSTRFEFAGSQGILEEDSRYTAPLWVHERASAATGRAADGGGAAAGGVAVPLSPVFVNPYEAEIDHFIRVIRGEETPRVTAMDAYEALRIALACAESAQTGRPVALGD</sequence>
<evidence type="ECO:0000259" key="2">
    <source>
        <dbReference type="Pfam" id="PF22725"/>
    </source>
</evidence>
<dbReference type="PANTHER" id="PTHR43377">
    <property type="entry name" value="BILIVERDIN REDUCTASE A"/>
    <property type="match status" value="1"/>
</dbReference>
<dbReference type="AlphaFoldDB" id="A0A917NJP1"/>
<dbReference type="Gene3D" id="3.30.360.10">
    <property type="entry name" value="Dihydrodipicolinate Reductase, domain 2"/>
    <property type="match status" value="1"/>
</dbReference>
<dbReference type="Gene3D" id="3.40.50.720">
    <property type="entry name" value="NAD(P)-binding Rossmann-like Domain"/>
    <property type="match status" value="1"/>
</dbReference>
<proteinExistence type="predicted"/>
<protein>
    <submittedName>
        <fullName evidence="3">Dehydrogenase</fullName>
    </submittedName>
</protein>
<dbReference type="Pfam" id="PF22725">
    <property type="entry name" value="GFO_IDH_MocA_C3"/>
    <property type="match status" value="1"/>
</dbReference>
<reference evidence="3" key="1">
    <citation type="journal article" date="2014" name="Int. J. Syst. Evol. Microbiol.">
        <title>Complete genome sequence of Corynebacterium casei LMG S-19264T (=DSM 44701T), isolated from a smear-ripened cheese.</title>
        <authorList>
            <consortium name="US DOE Joint Genome Institute (JGI-PGF)"/>
            <person name="Walter F."/>
            <person name="Albersmeier A."/>
            <person name="Kalinowski J."/>
            <person name="Ruckert C."/>
        </authorList>
    </citation>
    <scope>NUCLEOTIDE SEQUENCE</scope>
    <source>
        <strain evidence="3">JCM 18487</strain>
    </source>
</reference>
<dbReference type="EMBL" id="BMOY01000019">
    <property type="protein sequence ID" value="GGJ06357.1"/>
    <property type="molecule type" value="Genomic_DNA"/>
</dbReference>
<dbReference type="InterPro" id="IPR055170">
    <property type="entry name" value="GFO_IDH_MocA-like_dom"/>
</dbReference>
<dbReference type="SUPFAM" id="SSF51735">
    <property type="entry name" value="NAD(P)-binding Rossmann-fold domains"/>
    <property type="match status" value="1"/>
</dbReference>